<dbReference type="Proteomes" id="UP000015500">
    <property type="component" value="Chromosome"/>
</dbReference>
<dbReference type="PATRIC" id="fig|1345697.3.peg.1332"/>
<reference evidence="1 2" key="1">
    <citation type="journal article" date="2014" name="Genome Announc.">
        <title>Complete Genome Sequence of the Thermophilic Polychlorinated Biphenyl Degrader Geobacillus sp. Strain JF8 (NBRC 109937).</title>
        <authorList>
            <person name="Shintani M."/>
            <person name="Ohtsubo Y."/>
            <person name="Fukuda K."/>
            <person name="Hosoyama A."/>
            <person name="Ohji S."/>
            <person name="Yamazoe A."/>
            <person name="Fujita N."/>
            <person name="Nagata Y."/>
            <person name="Tsuda M."/>
            <person name="Hatta T."/>
            <person name="Kimbara K."/>
        </authorList>
    </citation>
    <scope>NUCLEOTIDE SEQUENCE [LARGE SCALE GENOMIC DNA]</scope>
    <source>
        <strain evidence="1 2">JF8</strain>
    </source>
</reference>
<organism evidence="1 2">
    <name type="scientific">Geobacillus genomosp. 3</name>
    <dbReference type="NCBI Taxonomy" id="1921421"/>
    <lineage>
        <taxon>Bacteria</taxon>
        <taxon>Bacillati</taxon>
        <taxon>Bacillota</taxon>
        <taxon>Bacilli</taxon>
        <taxon>Bacillales</taxon>
        <taxon>Anoxybacillaceae</taxon>
        <taxon>Geobacillus</taxon>
    </lineage>
</organism>
<dbReference type="AlphaFoldDB" id="S5ZC05"/>
<dbReference type="HOGENOM" id="CLU_2990244_0_0_9"/>
<dbReference type="KEGG" id="gjf:M493_07080"/>
<evidence type="ECO:0000313" key="2">
    <source>
        <dbReference type="Proteomes" id="UP000015500"/>
    </source>
</evidence>
<keyword evidence="2" id="KW-1185">Reference proteome</keyword>
<name>S5ZC05_GEOG3</name>
<sequence>MQFNNFINISFHSMVVKFFNYHLEQPNEFNYIKKSSFVNKQFLTFVFSFFVERTLLF</sequence>
<evidence type="ECO:0000313" key="1">
    <source>
        <dbReference type="EMBL" id="AGT31705.1"/>
    </source>
</evidence>
<gene>
    <name evidence="1" type="ORF">M493_07080</name>
</gene>
<protein>
    <submittedName>
        <fullName evidence="1">Uncharacterized protein</fullName>
    </submittedName>
</protein>
<dbReference type="EMBL" id="CP006254">
    <property type="protein sequence ID" value="AGT31705.1"/>
    <property type="molecule type" value="Genomic_DNA"/>
</dbReference>
<accession>S5ZC05</accession>
<proteinExistence type="predicted"/>